<dbReference type="PROSITE" id="PS50980">
    <property type="entry name" value="COA_CT_NTER"/>
    <property type="match status" value="1"/>
</dbReference>
<dbReference type="EMBL" id="FUYJ01000003">
    <property type="protein sequence ID" value="SKA98964.1"/>
    <property type="molecule type" value="Genomic_DNA"/>
</dbReference>
<dbReference type="Gene3D" id="3.90.226.10">
    <property type="entry name" value="2-enoyl-CoA Hydratase, Chain A, domain 1"/>
    <property type="match status" value="2"/>
</dbReference>
<dbReference type="InterPro" id="IPR034733">
    <property type="entry name" value="AcCoA_carboxyl_beta"/>
</dbReference>
<evidence type="ECO:0000313" key="2">
    <source>
        <dbReference type="EMBL" id="SKA98964.1"/>
    </source>
</evidence>
<name>A0A1T4YAX8_9BACL</name>
<gene>
    <name evidence="2" type="ORF">SAMN04244570_2228</name>
</gene>
<dbReference type="NCBIfam" id="TIGR03134">
    <property type="entry name" value="malonate_gamma"/>
    <property type="match status" value="1"/>
</dbReference>
<dbReference type="InterPro" id="IPR009648">
    <property type="entry name" value="Malonate_gamma"/>
</dbReference>
<dbReference type="AlphaFoldDB" id="A0A1T4YAX8"/>
<evidence type="ECO:0000313" key="3">
    <source>
        <dbReference type="Proteomes" id="UP000190042"/>
    </source>
</evidence>
<proteinExistence type="predicted"/>
<dbReference type="Proteomes" id="UP000190042">
    <property type="component" value="Unassembled WGS sequence"/>
</dbReference>
<feature type="domain" description="CoA carboxyltransferase N-terminal" evidence="1">
    <location>
        <begin position="1"/>
        <end position="98"/>
    </location>
</feature>
<dbReference type="PANTHER" id="PTHR43842">
    <property type="entry name" value="PROPIONYL-COA CARBOXYLASE BETA CHAIN"/>
    <property type="match status" value="1"/>
</dbReference>
<dbReference type="InterPro" id="IPR017556">
    <property type="entry name" value="Malonate_beta"/>
</dbReference>
<dbReference type="InterPro" id="IPR011762">
    <property type="entry name" value="COA_CT_N"/>
</dbReference>
<dbReference type="SUPFAM" id="SSF52096">
    <property type="entry name" value="ClpP/crotonase"/>
    <property type="match status" value="2"/>
</dbReference>
<reference evidence="3" key="1">
    <citation type="submission" date="2017-02" db="EMBL/GenBank/DDBJ databases">
        <authorList>
            <person name="Varghese N."/>
            <person name="Submissions S."/>
        </authorList>
    </citation>
    <scope>NUCLEOTIDE SEQUENCE [LARGE SCALE GENOMIC DNA]</scope>
    <source>
        <strain evidence="3">DSM 23966</strain>
    </source>
</reference>
<dbReference type="InterPro" id="IPR029045">
    <property type="entry name" value="ClpP/crotonase-like_dom_sf"/>
</dbReference>
<dbReference type="GO" id="GO:0005975">
    <property type="term" value="P:carbohydrate metabolic process"/>
    <property type="evidence" value="ECO:0007669"/>
    <property type="project" value="InterPro"/>
</dbReference>
<dbReference type="RefSeq" id="WP_078817648.1">
    <property type="nucleotide sequence ID" value="NZ_FUYJ01000003.1"/>
</dbReference>
<dbReference type="PANTHER" id="PTHR43842:SF2">
    <property type="entry name" value="PROPIONYL-COA CARBOXYLASE BETA CHAIN, MITOCHONDRIAL"/>
    <property type="match status" value="1"/>
</dbReference>
<evidence type="ECO:0000259" key="1">
    <source>
        <dbReference type="PROSITE" id="PS50980"/>
    </source>
</evidence>
<dbReference type="NCBIfam" id="TIGR03133">
    <property type="entry name" value="malonate_beta"/>
    <property type="match status" value="1"/>
</dbReference>
<dbReference type="Pfam" id="PF01039">
    <property type="entry name" value="Carboxyl_trans"/>
    <property type="match status" value="1"/>
</dbReference>
<dbReference type="GO" id="GO:0016831">
    <property type="term" value="F:carboxy-lyase activity"/>
    <property type="evidence" value="ECO:0007669"/>
    <property type="project" value="InterPro"/>
</dbReference>
<dbReference type="Pfam" id="PF06833">
    <property type="entry name" value="MdcE"/>
    <property type="match status" value="1"/>
</dbReference>
<dbReference type="NCBIfam" id="NF005530">
    <property type="entry name" value="PRK07189.1"/>
    <property type="match status" value="1"/>
</dbReference>
<dbReference type="GO" id="GO:0009317">
    <property type="term" value="C:acetyl-CoA carboxylase complex"/>
    <property type="evidence" value="ECO:0007669"/>
    <property type="project" value="TreeGrafter"/>
</dbReference>
<protein>
    <submittedName>
        <fullName evidence="2">Malonate decarboxylase beta subunit</fullName>
    </submittedName>
</protein>
<sequence length="560" mass="61157">MVSTLPVSLVESKARERAQAILDEGSARELLGPFDRFESPHLEAQNIVPQSDDGMVIMKGTIHGRPTLIISIEGNFQGGGIGEVSGAKFAGALEKALEDCQNGNLIYPVIIYDTGGVRLQEANYGLLSIAEISSAIVALKEYVPVVGIIPGKIGSFGGMSLTAGLCSALVMTREGRLGMNGPEVVEQEAGIQELNSKNKQFIWEMIGGKGRLKSGLVDRVVEDDVPNYIEAIESVWSNPTFANRTLQYEEFLSMLHELSLDGKIDPSVSRTLLQNRTKVNEIKYDTSNGKTASRGRTWFNVLTDHAPSISPAPTVLVADKEQDGKKFRYIAVVPDEGNKFYRARHGEFGLVEAWTVAKYVREAVEEDAGSKEKRVIVPIVDVPGQAFGYHEELFGIYLACSASVEAYATARQQGHPIVTLVVGKAISGAFLSHGMQGNRILAFDDDQVQVHVMSKKSAALVTMRTVEELEEFAKTVPSMAYDVHSFKSLGAIHELLQGINADLPSNEQLQQVKESIQSATNDILQTTDRSLRIRLQSPEAIEKGRKASIAVRNAINSQWK</sequence>
<accession>A0A1T4YAX8</accession>
<keyword evidence="3" id="KW-1185">Reference proteome</keyword>
<dbReference type="GO" id="GO:0004658">
    <property type="term" value="F:propionyl-CoA carboxylase activity"/>
    <property type="evidence" value="ECO:0007669"/>
    <property type="project" value="TreeGrafter"/>
</dbReference>
<dbReference type="InterPro" id="IPR051047">
    <property type="entry name" value="AccD/PCCB"/>
</dbReference>
<organism evidence="2 3">
    <name type="scientific">Sporosarcina newyorkensis</name>
    <dbReference type="NCBI Taxonomy" id="759851"/>
    <lineage>
        <taxon>Bacteria</taxon>
        <taxon>Bacillati</taxon>
        <taxon>Bacillota</taxon>
        <taxon>Bacilli</taxon>
        <taxon>Bacillales</taxon>
        <taxon>Caryophanaceae</taxon>
        <taxon>Sporosarcina</taxon>
    </lineage>
</organism>